<sequence length="241" mass="26899">MALEIKRLRVGIEGKEVIKGIDLRIEPGKVVALMGPNGSGKSSLAYALMGHPRYEVKGSVKIDGKDINELTPDERARQGLFLAFQYPVGIEGVSVKELLLGAMRERGEKISALELRRKVEIEAKELGVEKELLSRSVNDGFSGGEKKKIEILQMRILQPKYAVLDETDSGLDIDALRVVAEGARMVVEKEKVGVLVITHYQRILRYIQPDRVVVLKQGRVVDEGGVEVVEKLEREGYKFYD</sequence>
<dbReference type="SUPFAM" id="SSF52540">
    <property type="entry name" value="P-loop containing nucleoside triphosphate hydrolases"/>
    <property type="match status" value="1"/>
</dbReference>
<keyword evidence="3" id="KW-0067">ATP-binding</keyword>
<dbReference type="Proteomes" id="UP000463983">
    <property type="component" value="Chromosome"/>
</dbReference>
<dbReference type="Gene3D" id="3.40.50.300">
    <property type="entry name" value="P-loop containing nucleotide triphosphate hydrolases"/>
    <property type="match status" value="1"/>
</dbReference>
<accession>A0A857NAZ4</accession>
<dbReference type="NCBIfam" id="TIGR01978">
    <property type="entry name" value="sufC"/>
    <property type="match status" value="1"/>
</dbReference>
<dbReference type="GO" id="GO:0005524">
    <property type="term" value="F:ATP binding"/>
    <property type="evidence" value="ECO:0007669"/>
    <property type="project" value="UniProtKB-KW"/>
</dbReference>
<dbReference type="InterPro" id="IPR010230">
    <property type="entry name" value="FeS-cluster_ATPase_SufC"/>
</dbReference>
<reference evidence="6" key="1">
    <citation type="journal article" date="2020" name="Microorganisms">
        <title>Complete Genome of a Member of a New Bacterial Lineage in the Microgenomates Group Reveals an Unusual Nucleotide Composition Disparity Between Two Strands of DNA and Limited Metabolic Potential.</title>
        <authorList>
            <person name="Kadnikov V.V."/>
            <person name="Mardanov A.V."/>
            <person name="Beletsky A.V."/>
            <person name="Karnachuk O.V."/>
            <person name="Ravin N.V."/>
        </authorList>
    </citation>
    <scope>NUCLEOTIDE SEQUENCE [LARGE SCALE GENOMIC DNA]</scope>
</reference>
<gene>
    <name evidence="5" type="ORF">MICH65_0121</name>
</gene>
<evidence type="ECO:0000313" key="6">
    <source>
        <dbReference type="Proteomes" id="UP000463983"/>
    </source>
</evidence>
<dbReference type="EMBL" id="CP047901">
    <property type="protein sequence ID" value="QHO63102.1"/>
    <property type="molecule type" value="Genomic_DNA"/>
</dbReference>
<dbReference type="PANTHER" id="PTHR43204:SF1">
    <property type="entry name" value="ABC TRANSPORTER I FAMILY MEMBER 6, CHLOROPLASTIC"/>
    <property type="match status" value="1"/>
</dbReference>
<dbReference type="KEGG" id="caqa:MICH65_0121"/>
<keyword evidence="6" id="KW-1185">Reference proteome</keyword>
<evidence type="ECO:0000256" key="2">
    <source>
        <dbReference type="ARBA" id="ARBA00022741"/>
    </source>
</evidence>
<dbReference type="InterPro" id="IPR003593">
    <property type="entry name" value="AAA+_ATPase"/>
</dbReference>
<proteinExistence type="inferred from homology"/>
<dbReference type="GO" id="GO:0016887">
    <property type="term" value="F:ATP hydrolysis activity"/>
    <property type="evidence" value="ECO:0007669"/>
    <property type="project" value="InterPro"/>
</dbReference>
<dbReference type="PANTHER" id="PTHR43204">
    <property type="entry name" value="ABC TRANSPORTER I FAMILY MEMBER 6, CHLOROPLASTIC"/>
    <property type="match status" value="1"/>
</dbReference>
<keyword evidence="2" id="KW-0547">Nucleotide-binding</keyword>
<comment type="similarity">
    <text evidence="1">Belongs to the ABC transporter superfamily. Ycf16 family.</text>
</comment>
<dbReference type="Pfam" id="PF00005">
    <property type="entry name" value="ABC_tran"/>
    <property type="match status" value="1"/>
</dbReference>
<evidence type="ECO:0000259" key="4">
    <source>
        <dbReference type="PROSITE" id="PS50893"/>
    </source>
</evidence>
<dbReference type="CDD" id="cd03217">
    <property type="entry name" value="ABC_FeS_Assembly"/>
    <property type="match status" value="1"/>
</dbReference>
<name>A0A857NAZ4_9BACT</name>
<dbReference type="SMART" id="SM00382">
    <property type="entry name" value="AAA"/>
    <property type="match status" value="1"/>
</dbReference>
<organism evidence="5 6">
    <name type="scientific">Candidatus Chazhemtobacterium aquaticus</name>
    <dbReference type="NCBI Taxonomy" id="2715735"/>
    <lineage>
        <taxon>Bacteria</taxon>
        <taxon>Candidatus Chazhemtobacteraceae</taxon>
        <taxon>Candidatus Chazhemtobacterium</taxon>
    </lineage>
</organism>
<evidence type="ECO:0000313" key="5">
    <source>
        <dbReference type="EMBL" id="QHO63102.1"/>
    </source>
</evidence>
<dbReference type="PROSITE" id="PS50893">
    <property type="entry name" value="ABC_TRANSPORTER_2"/>
    <property type="match status" value="1"/>
</dbReference>
<dbReference type="AlphaFoldDB" id="A0A857NAZ4"/>
<evidence type="ECO:0000256" key="3">
    <source>
        <dbReference type="ARBA" id="ARBA00022840"/>
    </source>
</evidence>
<dbReference type="InterPro" id="IPR003439">
    <property type="entry name" value="ABC_transporter-like_ATP-bd"/>
</dbReference>
<evidence type="ECO:0000256" key="1">
    <source>
        <dbReference type="ARBA" id="ARBA00006216"/>
    </source>
</evidence>
<dbReference type="InterPro" id="IPR027417">
    <property type="entry name" value="P-loop_NTPase"/>
</dbReference>
<feature type="domain" description="ABC transporter" evidence="4">
    <location>
        <begin position="3"/>
        <end position="241"/>
    </location>
</feature>
<protein>
    <submittedName>
        <fullName evidence="5">Iron-sulfur cluster assembly ATPase protein SufC</fullName>
    </submittedName>
</protein>